<name>A0A4E0RRQ0_FASHE</name>
<dbReference type="AlphaFoldDB" id="A0A4E0RRQ0"/>
<organism evidence="1 2">
    <name type="scientific">Fasciola hepatica</name>
    <name type="common">Liver fluke</name>
    <dbReference type="NCBI Taxonomy" id="6192"/>
    <lineage>
        <taxon>Eukaryota</taxon>
        <taxon>Metazoa</taxon>
        <taxon>Spiralia</taxon>
        <taxon>Lophotrochozoa</taxon>
        <taxon>Platyhelminthes</taxon>
        <taxon>Trematoda</taxon>
        <taxon>Digenea</taxon>
        <taxon>Plagiorchiida</taxon>
        <taxon>Echinostomata</taxon>
        <taxon>Echinostomatoidea</taxon>
        <taxon>Fasciolidae</taxon>
        <taxon>Fasciola</taxon>
    </lineage>
</organism>
<protein>
    <submittedName>
        <fullName evidence="1">Uncharacterized protein</fullName>
    </submittedName>
</protein>
<comment type="caution">
    <text evidence="1">The sequence shown here is derived from an EMBL/GenBank/DDBJ whole genome shotgun (WGS) entry which is preliminary data.</text>
</comment>
<sequence length="206" mass="23180">MSTKIQRYGIHLHVQYRQAHTADDQGFLSGVNPTAHSRCKELVSPKKSHLKWSYGELYLASNSPEPDLKAWGDGLDKILVAALLPDERPQGESTPSFSNYELSPSYRLLSTQEKSKPIVVRERNNRGNCQSLKRKSAVPWATRMRDHGIACSGERPNRRHSTIQEPAAPVNFPVTSRKRIFTGLDTTLPALNGSRGRVSEMRSFIR</sequence>
<proteinExistence type="predicted"/>
<accession>A0A4E0RRQ0</accession>
<reference evidence="1" key="1">
    <citation type="submission" date="2019-03" db="EMBL/GenBank/DDBJ databases">
        <title>Improved annotation for the trematode Fasciola hepatica.</title>
        <authorList>
            <person name="Choi Y.-J."/>
            <person name="Martin J."/>
            <person name="Mitreva M."/>
        </authorList>
    </citation>
    <scope>NUCLEOTIDE SEQUENCE [LARGE SCALE GENOMIC DNA]</scope>
</reference>
<dbReference type="Proteomes" id="UP000230066">
    <property type="component" value="Unassembled WGS sequence"/>
</dbReference>
<gene>
    <name evidence="1" type="ORF">D915_005598</name>
</gene>
<dbReference type="EMBL" id="JXXN02002016">
    <property type="protein sequence ID" value="THD23668.1"/>
    <property type="molecule type" value="Genomic_DNA"/>
</dbReference>
<keyword evidence="2" id="KW-1185">Reference proteome</keyword>
<evidence type="ECO:0000313" key="1">
    <source>
        <dbReference type="EMBL" id="THD23668.1"/>
    </source>
</evidence>
<evidence type="ECO:0000313" key="2">
    <source>
        <dbReference type="Proteomes" id="UP000230066"/>
    </source>
</evidence>